<evidence type="ECO:0000256" key="12">
    <source>
        <dbReference type="ARBA" id="ARBA00023136"/>
    </source>
</evidence>
<dbReference type="GO" id="GO:0016020">
    <property type="term" value="C:membrane"/>
    <property type="evidence" value="ECO:0007669"/>
    <property type="project" value="UniProtKB-SubCell"/>
</dbReference>
<evidence type="ECO:0000256" key="14">
    <source>
        <dbReference type="SAM" id="MobiDB-lite"/>
    </source>
</evidence>
<keyword evidence="12 15" id="KW-0472">Membrane</keyword>
<dbReference type="PROSITE" id="PS50089">
    <property type="entry name" value="ZF_RING_2"/>
    <property type="match status" value="1"/>
</dbReference>
<keyword evidence="18" id="KW-1185">Reference proteome</keyword>
<evidence type="ECO:0000256" key="15">
    <source>
        <dbReference type="SAM" id="Phobius"/>
    </source>
</evidence>
<gene>
    <name evidence="17" type="ORF">Taro_008231</name>
</gene>
<dbReference type="EC" id="2.3.2.27" evidence="4"/>
<dbReference type="Gene3D" id="3.30.40.10">
    <property type="entry name" value="Zinc/RING finger domain, C3HC4 (zinc finger)"/>
    <property type="match status" value="1"/>
</dbReference>
<keyword evidence="5" id="KW-0808">Transferase</keyword>
<keyword evidence="7" id="KW-0479">Metal-binding</keyword>
<evidence type="ECO:0000256" key="13">
    <source>
        <dbReference type="PROSITE-ProRule" id="PRU00175"/>
    </source>
</evidence>
<dbReference type="InterPro" id="IPR044600">
    <property type="entry name" value="ATL1/ATL16-like"/>
</dbReference>
<evidence type="ECO:0000256" key="10">
    <source>
        <dbReference type="ARBA" id="ARBA00022833"/>
    </source>
</evidence>
<dbReference type="GO" id="GO:0008270">
    <property type="term" value="F:zinc ion binding"/>
    <property type="evidence" value="ECO:0007669"/>
    <property type="project" value="UniProtKB-KW"/>
</dbReference>
<keyword evidence="9" id="KW-0833">Ubl conjugation pathway</keyword>
<dbReference type="EMBL" id="NMUH01000268">
    <property type="protein sequence ID" value="MQL75851.1"/>
    <property type="molecule type" value="Genomic_DNA"/>
</dbReference>
<dbReference type="PANTHER" id="PTHR46913">
    <property type="entry name" value="RING-H2 FINGER PROTEIN ATL16"/>
    <property type="match status" value="1"/>
</dbReference>
<dbReference type="FunFam" id="3.30.40.10:FF:000187">
    <property type="entry name" value="E3 ubiquitin-protein ligase ATL6"/>
    <property type="match status" value="1"/>
</dbReference>
<evidence type="ECO:0000256" key="11">
    <source>
        <dbReference type="ARBA" id="ARBA00022989"/>
    </source>
</evidence>
<evidence type="ECO:0000256" key="8">
    <source>
        <dbReference type="ARBA" id="ARBA00022771"/>
    </source>
</evidence>
<feature type="compositionally biased region" description="Low complexity" evidence="14">
    <location>
        <begin position="207"/>
        <end position="225"/>
    </location>
</feature>
<evidence type="ECO:0000256" key="2">
    <source>
        <dbReference type="ARBA" id="ARBA00004167"/>
    </source>
</evidence>
<dbReference type="OrthoDB" id="8062037at2759"/>
<dbReference type="SMART" id="SM00184">
    <property type="entry name" value="RING"/>
    <property type="match status" value="1"/>
</dbReference>
<dbReference type="Proteomes" id="UP000652761">
    <property type="component" value="Unassembled WGS sequence"/>
</dbReference>
<evidence type="ECO:0000256" key="5">
    <source>
        <dbReference type="ARBA" id="ARBA00022679"/>
    </source>
</evidence>
<evidence type="ECO:0000256" key="4">
    <source>
        <dbReference type="ARBA" id="ARBA00012483"/>
    </source>
</evidence>
<keyword evidence="6 15" id="KW-0812">Transmembrane</keyword>
<evidence type="ECO:0000313" key="17">
    <source>
        <dbReference type="EMBL" id="MQL75851.1"/>
    </source>
</evidence>
<dbReference type="CDD" id="cd16461">
    <property type="entry name" value="RING-H2_EL5-like"/>
    <property type="match status" value="1"/>
</dbReference>
<feature type="domain" description="RING-type" evidence="16">
    <location>
        <begin position="114"/>
        <end position="156"/>
    </location>
</feature>
<feature type="compositionally biased region" description="Basic and acidic residues" evidence="14">
    <location>
        <begin position="228"/>
        <end position="238"/>
    </location>
</feature>
<comment type="pathway">
    <text evidence="3">Protein modification; protein ubiquitination.</text>
</comment>
<organism evidence="17 18">
    <name type="scientific">Colocasia esculenta</name>
    <name type="common">Wild taro</name>
    <name type="synonym">Arum esculentum</name>
    <dbReference type="NCBI Taxonomy" id="4460"/>
    <lineage>
        <taxon>Eukaryota</taxon>
        <taxon>Viridiplantae</taxon>
        <taxon>Streptophyta</taxon>
        <taxon>Embryophyta</taxon>
        <taxon>Tracheophyta</taxon>
        <taxon>Spermatophyta</taxon>
        <taxon>Magnoliopsida</taxon>
        <taxon>Liliopsida</taxon>
        <taxon>Araceae</taxon>
        <taxon>Aroideae</taxon>
        <taxon>Colocasieae</taxon>
        <taxon>Colocasia</taxon>
    </lineage>
</organism>
<keyword evidence="11 15" id="KW-1133">Transmembrane helix</keyword>
<evidence type="ECO:0000256" key="9">
    <source>
        <dbReference type="ARBA" id="ARBA00022786"/>
    </source>
</evidence>
<evidence type="ECO:0000256" key="3">
    <source>
        <dbReference type="ARBA" id="ARBA00004906"/>
    </source>
</evidence>
<dbReference type="GO" id="GO:0016567">
    <property type="term" value="P:protein ubiquitination"/>
    <property type="evidence" value="ECO:0007669"/>
    <property type="project" value="InterPro"/>
</dbReference>
<dbReference type="GO" id="GO:0061630">
    <property type="term" value="F:ubiquitin protein ligase activity"/>
    <property type="evidence" value="ECO:0007669"/>
    <property type="project" value="UniProtKB-EC"/>
</dbReference>
<dbReference type="InterPro" id="IPR013083">
    <property type="entry name" value="Znf_RING/FYVE/PHD"/>
</dbReference>
<feature type="region of interest" description="Disordered" evidence="14">
    <location>
        <begin position="187"/>
        <end position="242"/>
    </location>
</feature>
<evidence type="ECO:0000256" key="7">
    <source>
        <dbReference type="ARBA" id="ARBA00022723"/>
    </source>
</evidence>
<name>A0A843TX14_COLES</name>
<evidence type="ECO:0000313" key="18">
    <source>
        <dbReference type="Proteomes" id="UP000652761"/>
    </source>
</evidence>
<dbReference type="SUPFAM" id="SSF57850">
    <property type="entry name" value="RING/U-box"/>
    <property type="match status" value="1"/>
</dbReference>
<comment type="caution">
    <text evidence="17">The sequence shown here is derived from an EMBL/GenBank/DDBJ whole genome shotgun (WGS) entry which is preliminary data.</text>
</comment>
<evidence type="ECO:0000256" key="6">
    <source>
        <dbReference type="ARBA" id="ARBA00022692"/>
    </source>
</evidence>
<comment type="catalytic activity">
    <reaction evidence="1">
        <text>S-ubiquitinyl-[E2 ubiquitin-conjugating enzyme]-L-cysteine + [acceptor protein]-L-lysine = [E2 ubiquitin-conjugating enzyme]-L-cysteine + N(6)-ubiquitinyl-[acceptor protein]-L-lysine.</text>
        <dbReference type="EC" id="2.3.2.27"/>
    </reaction>
</comment>
<evidence type="ECO:0000259" key="16">
    <source>
        <dbReference type="PROSITE" id="PS50089"/>
    </source>
</evidence>
<dbReference type="AlphaFoldDB" id="A0A843TX14"/>
<evidence type="ECO:0000256" key="1">
    <source>
        <dbReference type="ARBA" id="ARBA00000900"/>
    </source>
</evidence>
<dbReference type="PANTHER" id="PTHR46913:SF1">
    <property type="entry name" value="RING-H2 FINGER PROTEIN ATL16"/>
    <property type="match status" value="1"/>
</dbReference>
<dbReference type="InterPro" id="IPR001841">
    <property type="entry name" value="Znf_RING"/>
</dbReference>
<comment type="subcellular location">
    <subcellularLocation>
        <location evidence="2">Membrane</location>
        <topology evidence="2">Single-pass membrane protein</topology>
    </subcellularLocation>
</comment>
<sequence>MSYPPPPPPPPPSSSSDTSFPILTISILGMFTTAVLLVGYYVFVVKCCINWRRSDVISRLSDSREADTVATTSAGKRGLEEAVIRAIPIFRFRKGNGGGGGGRYGAKAGAFHECAICLNEFVDGERLRRLPCCSHAFHIDCIDVWLQSSANCPLCRSNVTGDAVLQTSQALGLVPQHHTGFLVMELRDDGSDGAGDDVTPRAEPLRQHQQQQSPRSPASQRQLSPTKAEQRTAQNKERGRFHHVGSMGDECIDVGRGEDEEFFSVQPMRRSFSVDSSCSRQLYLSVQEMILQQRDPRLCPHEVVGAGEGGSGSSVVLAAGRVVRRSFFSFGRSPRGAAAVLPMAMEP</sequence>
<proteinExistence type="predicted"/>
<protein>
    <recommendedName>
        <fullName evidence="4">RING-type E3 ubiquitin transferase</fullName>
        <ecNumber evidence="4">2.3.2.27</ecNumber>
    </recommendedName>
</protein>
<dbReference type="Pfam" id="PF13639">
    <property type="entry name" value="zf-RING_2"/>
    <property type="match status" value="1"/>
</dbReference>
<keyword evidence="10" id="KW-0862">Zinc</keyword>
<reference evidence="17" key="1">
    <citation type="submission" date="2017-07" db="EMBL/GenBank/DDBJ databases">
        <title>Taro Niue Genome Assembly and Annotation.</title>
        <authorList>
            <person name="Atibalentja N."/>
            <person name="Keating K."/>
            <person name="Fields C.J."/>
        </authorList>
    </citation>
    <scope>NUCLEOTIDE SEQUENCE</scope>
    <source>
        <strain evidence="17">Niue_2</strain>
        <tissue evidence="17">Leaf</tissue>
    </source>
</reference>
<accession>A0A843TX14</accession>
<keyword evidence="8 13" id="KW-0863">Zinc-finger</keyword>
<feature type="transmembrane region" description="Helical" evidence="15">
    <location>
        <begin position="20"/>
        <end position="43"/>
    </location>
</feature>